<dbReference type="GO" id="GO:0015074">
    <property type="term" value="P:DNA integration"/>
    <property type="evidence" value="ECO:0007669"/>
    <property type="project" value="InterPro"/>
</dbReference>
<comment type="similarity">
    <text evidence="1">Belongs to the 'phage' integrase family.</text>
</comment>
<dbReference type="RefSeq" id="WP_135876457.1">
    <property type="nucleotide sequence ID" value="NZ_SRSO01000007.1"/>
</dbReference>
<comment type="caution">
    <text evidence="5">The sequence shown here is derived from an EMBL/GenBank/DDBJ whole genome shotgun (WGS) entry which is preliminary data.</text>
</comment>
<keyword evidence="3" id="KW-0233">DNA recombination</keyword>
<organism evidence="5 6">
    <name type="scientific">Flavivirga rizhaonensis</name>
    <dbReference type="NCBI Taxonomy" id="2559571"/>
    <lineage>
        <taxon>Bacteria</taxon>
        <taxon>Pseudomonadati</taxon>
        <taxon>Bacteroidota</taxon>
        <taxon>Flavobacteriia</taxon>
        <taxon>Flavobacteriales</taxon>
        <taxon>Flavobacteriaceae</taxon>
        <taxon>Flavivirga</taxon>
    </lineage>
</organism>
<dbReference type="AlphaFoldDB" id="A0A4S1DZG1"/>
<dbReference type="SUPFAM" id="SSF56349">
    <property type="entry name" value="DNA breaking-rejoining enzymes"/>
    <property type="match status" value="1"/>
</dbReference>
<dbReference type="InterPro" id="IPR025269">
    <property type="entry name" value="SAM-like_dom"/>
</dbReference>
<dbReference type="PANTHER" id="PTHR30349">
    <property type="entry name" value="PHAGE INTEGRASE-RELATED"/>
    <property type="match status" value="1"/>
</dbReference>
<dbReference type="Gene3D" id="1.10.443.10">
    <property type="entry name" value="Intergrase catalytic core"/>
    <property type="match status" value="1"/>
</dbReference>
<evidence type="ECO:0000256" key="1">
    <source>
        <dbReference type="ARBA" id="ARBA00008857"/>
    </source>
</evidence>
<evidence type="ECO:0000313" key="6">
    <source>
        <dbReference type="Proteomes" id="UP000307602"/>
    </source>
</evidence>
<dbReference type="CDD" id="cd01185">
    <property type="entry name" value="INTN1_C_like"/>
    <property type="match status" value="1"/>
</dbReference>
<dbReference type="InterPro" id="IPR010998">
    <property type="entry name" value="Integrase_recombinase_N"/>
</dbReference>
<accession>A0A4S1DZG1</accession>
<dbReference type="OrthoDB" id="1068680at2"/>
<dbReference type="Pfam" id="PF00589">
    <property type="entry name" value="Phage_integrase"/>
    <property type="match status" value="1"/>
</dbReference>
<dbReference type="PANTHER" id="PTHR30349:SF64">
    <property type="entry name" value="PROPHAGE INTEGRASE INTD-RELATED"/>
    <property type="match status" value="1"/>
</dbReference>
<dbReference type="Gene3D" id="1.10.150.130">
    <property type="match status" value="1"/>
</dbReference>
<dbReference type="InterPro" id="IPR002104">
    <property type="entry name" value="Integrase_catalytic"/>
</dbReference>
<dbReference type="GO" id="GO:0006310">
    <property type="term" value="P:DNA recombination"/>
    <property type="evidence" value="ECO:0007669"/>
    <property type="project" value="UniProtKB-KW"/>
</dbReference>
<proteinExistence type="inferred from homology"/>
<dbReference type="InterPro" id="IPR011010">
    <property type="entry name" value="DNA_brk_join_enz"/>
</dbReference>
<gene>
    <name evidence="5" type="ORF">EM932_06940</name>
</gene>
<evidence type="ECO:0000256" key="2">
    <source>
        <dbReference type="ARBA" id="ARBA00023125"/>
    </source>
</evidence>
<dbReference type="Proteomes" id="UP000307602">
    <property type="component" value="Unassembled WGS sequence"/>
</dbReference>
<dbReference type="GO" id="GO:0003677">
    <property type="term" value="F:DNA binding"/>
    <property type="evidence" value="ECO:0007669"/>
    <property type="project" value="UniProtKB-KW"/>
</dbReference>
<feature type="domain" description="Tyr recombinase" evidence="4">
    <location>
        <begin position="228"/>
        <end position="401"/>
    </location>
</feature>
<keyword evidence="2" id="KW-0238">DNA-binding</keyword>
<name>A0A4S1DZG1_9FLAO</name>
<evidence type="ECO:0000259" key="4">
    <source>
        <dbReference type="PROSITE" id="PS51898"/>
    </source>
</evidence>
<dbReference type="InterPro" id="IPR013762">
    <property type="entry name" value="Integrase-like_cat_sf"/>
</dbReference>
<dbReference type="InterPro" id="IPR035386">
    <property type="entry name" value="Arm-DNA-bind_5"/>
</dbReference>
<dbReference type="Pfam" id="PF17293">
    <property type="entry name" value="Arm-DNA-bind_5"/>
    <property type="match status" value="1"/>
</dbReference>
<dbReference type="InterPro" id="IPR050090">
    <property type="entry name" value="Tyrosine_recombinase_XerCD"/>
</dbReference>
<evidence type="ECO:0000256" key="3">
    <source>
        <dbReference type="ARBA" id="ARBA00023172"/>
    </source>
</evidence>
<sequence length="407" mass="47071">MLKIIYFIKSEKSNSNDECPIYAKISYQGKSITMSTGKYISKERWKFTSNLRGPLRIQKEKVIKASLDSLAMLFETKFNLLLKNNATINLNEIKIDILGKKQVKTKTKIGLLDIFDIHNKDFERKVKYGERSPASLQKYDRAKNLIKIFLRKKYKIDNIAVEKITGAFIHNLESFLKYESEYKGRVGIQNNSVVKYFKTFKTVCNFGIKLDLIVKNPFSKYDGKLQKKDATFLTQEELNKIEERVFKIERLEKVKDIFLFSCYTGYAPIDAESLTSENLICSNDGDLWIITDRIKTGIRANVPVLPPVQRIIKKYKYKQETLIPKISNQKMNAYLKEIADICGIAKNLTWYVARHTFATTVTLGNGVRLENVSAMMGHSNIKQTQHYAKVLDSNVLDDMQKLKLKYK</sequence>
<dbReference type="Pfam" id="PF13102">
    <property type="entry name" value="Phage_int_SAM_5"/>
    <property type="match status" value="1"/>
</dbReference>
<keyword evidence="6" id="KW-1185">Reference proteome</keyword>
<reference evidence="5 6" key="1">
    <citation type="submission" date="2019-04" db="EMBL/GenBank/DDBJ databases">
        <authorList>
            <person name="Liu A."/>
        </authorList>
    </citation>
    <scope>NUCLEOTIDE SEQUENCE [LARGE SCALE GENOMIC DNA]</scope>
    <source>
        <strain evidence="5 6">RZ03</strain>
    </source>
</reference>
<evidence type="ECO:0000313" key="5">
    <source>
        <dbReference type="EMBL" id="TGV03403.1"/>
    </source>
</evidence>
<dbReference type="EMBL" id="SRSO01000007">
    <property type="protein sequence ID" value="TGV03403.1"/>
    <property type="molecule type" value="Genomic_DNA"/>
</dbReference>
<protein>
    <submittedName>
        <fullName evidence="5">Site-specific integrase</fullName>
    </submittedName>
</protein>
<dbReference type="PROSITE" id="PS51898">
    <property type="entry name" value="TYR_RECOMBINASE"/>
    <property type="match status" value="1"/>
</dbReference>